<keyword evidence="3" id="KW-1185">Reference proteome</keyword>
<keyword evidence="1" id="KW-1133">Transmembrane helix</keyword>
<evidence type="ECO:0000313" key="3">
    <source>
        <dbReference type="Proteomes" id="UP000442619"/>
    </source>
</evidence>
<proteinExistence type="predicted"/>
<protein>
    <submittedName>
        <fullName evidence="2">Uncharacterized protein</fullName>
    </submittedName>
</protein>
<accession>A0A844FSC6</accession>
<comment type="caution">
    <text evidence="2">The sequence shown here is derived from an EMBL/GenBank/DDBJ whole genome shotgun (WGS) entry which is preliminary data.</text>
</comment>
<dbReference type="RefSeq" id="WP_154514288.1">
    <property type="nucleotide sequence ID" value="NZ_JAQXUV010000035.1"/>
</dbReference>
<keyword evidence="1" id="KW-0812">Transmembrane</keyword>
<evidence type="ECO:0000256" key="1">
    <source>
        <dbReference type="SAM" id="Phobius"/>
    </source>
</evidence>
<evidence type="ECO:0000313" key="2">
    <source>
        <dbReference type="EMBL" id="MST88350.1"/>
    </source>
</evidence>
<dbReference type="EMBL" id="VUNM01000002">
    <property type="protein sequence ID" value="MST88350.1"/>
    <property type="molecule type" value="Genomic_DNA"/>
</dbReference>
<sequence>MERQLTLGDLFKQLASIILIIVSVIAIVLGVRQTLQYSRDMRAKNVLMNSVKTYVEEELKYASDIRIAPTRPGEDYHTLKIKKGYLYKDNKRVLKKIMNHDNKLSITIMAFDLTHSRIDINYTLYFHNETYKERDTLKLLNLNVPHDYANKPTDRFVRLSLDDHERTLYYKE</sequence>
<dbReference type="Proteomes" id="UP000442619">
    <property type="component" value="Unassembled WGS sequence"/>
</dbReference>
<organism evidence="2 3">
    <name type="scientific">Sharpea porci</name>
    <dbReference type="NCBI Taxonomy" id="2652286"/>
    <lineage>
        <taxon>Bacteria</taxon>
        <taxon>Bacillati</taxon>
        <taxon>Bacillota</taxon>
        <taxon>Erysipelotrichia</taxon>
        <taxon>Erysipelotrichales</taxon>
        <taxon>Coprobacillaceae</taxon>
        <taxon>Sharpea</taxon>
    </lineage>
</organism>
<dbReference type="AlphaFoldDB" id="A0A844FSC6"/>
<reference evidence="2 3" key="1">
    <citation type="submission" date="2019-08" db="EMBL/GenBank/DDBJ databases">
        <title>In-depth cultivation of the pig gut microbiome towards novel bacterial diversity and tailored functional studies.</title>
        <authorList>
            <person name="Wylensek D."/>
            <person name="Hitch T.C.A."/>
            <person name="Clavel T."/>
        </authorList>
    </citation>
    <scope>NUCLEOTIDE SEQUENCE [LARGE SCALE GENOMIC DNA]</scope>
    <source>
        <strain evidence="2 3">CA-Schmier-601-WT-3</strain>
    </source>
</reference>
<gene>
    <name evidence="2" type="ORF">FYJ79_01940</name>
</gene>
<keyword evidence="1" id="KW-0472">Membrane</keyword>
<name>A0A844FSC6_9FIRM</name>
<feature type="transmembrane region" description="Helical" evidence="1">
    <location>
        <begin position="14"/>
        <end position="35"/>
    </location>
</feature>